<keyword evidence="8" id="KW-1185">Reference proteome</keyword>
<comment type="caution">
    <text evidence="7">The sequence shown here is derived from an EMBL/GenBank/DDBJ whole genome shotgun (WGS) entry which is preliminary data.</text>
</comment>
<dbReference type="SMART" id="SM01197">
    <property type="entry name" value="FANCL_C"/>
    <property type="match status" value="1"/>
</dbReference>
<evidence type="ECO:0000313" key="8">
    <source>
        <dbReference type="Proteomes" id="UP001457282"/>
    </source>
</evidence>
<feature type="domain" description="RING-type" evidence="6">
    <location>
        <begin position="216"/>
        <end position="257"/>
    </location>
</feature>
<dbReference type="SMART" id="SM00184">
    <property type="entry name" value="RING"/>
    <property type="match status" value="1"/>
</dbReference>
<accession>A0AAW1XYS4</accession>
<dbReference type="SUPFAM" id="SSF57850">
    <property type="entry name" value="RING/U-box"/>
    <property type="match status" value="1"/>
</dbReference>
<dbReference type="Gene3D" id="3.30.40.10">
    <property type="entry name" value="Zinc/RING finger domain, C3HC4 (zinc finger)"/>
    <property type="match status" value="1"/>
</dbReference>
<name>A0AAW1XYS4_RUBAR</name>
<feature type="region of interest" description="Disordered" evidence="5">
    <location>
        <begin position="72"/>
        <end position="97"/>
    </location>
</feature>
<proteinExistence type="predicted"/>
<dbReference type="Proteomes" id="UP001457282">
    <property type="component" value="Unassembled WGS sequence"/>
</dbReference>
<dbReference type="PROSITE" id="PS50089">
    <property type="entry name" value="ZF_RING_2"/>
    <property type="match status" value="1"/>
</dbReference>
<evidence type="ECO:0000313" key="7">
    <source>
        <dbReference type="EMBL" id="KAK9941930.1"/>
    </source>
</evidence>
<evidence type="ECO:0000259" key="6">
    <source>
        <dbReference type="PROSITE" id="PS50089"/>
    </source>
</evidence>
<dbReference type="InterPro" id="IPR051834">
    <property type="entry name" value="RING_finger_E3_ligase"/>
</dbReference>
<dbReference type="InterPro" id="IPR013083">
    <property type="entry name" value="Znf_RING/FYVE/PHD"/>
</dbReference>
<gene>
    <name evidence="7" type="ORF">M0R45_007621</name>
</gene>
<dbReference type="GO" id="GO:0006511">
    <property type="term" value="P:ubiquitin-dependent protein catabolic process"/>
    <property type="evidence" value="ECO:0007669"/>
    <property type="project" value="TreeGrafter"/>
</dbReference>
<sequence>MTSASELFYNRRSRYNSRASHNDLGFDSLCPPDRIFNRRHHNHHESDGCDFLHRSSSRHLRHRVSLSLAERAAAVGPEQGPQSGYGDRVGASRNGVSGNERLPGAVVLARERLLERLRGMPPSETRRRRALHIYRSGLMFGDNLGPVEERDLGTEILAGRSASDLSSQIERLQLLQEANKKPPGLSQEVLDCLSVELFSGTEISVDGLVSRASRDCGICLESFMDGEELICLPCAHRFHAACLGPWVQIQGDCPYCRRVIVVDSRTAKTTM</sequence>
<dbReference type="PANTHER" id="PTHR45931">
    <property type="entry name" value="SI:CH211-59O9.10"/>
    <property type="match status" value="1"/>
</dbReference>
<evidence type="ECO:0000256" key="5">
    <source>
        <dbReference type="SAM" id="MobiDB-lite"/>
    </source>
</evidence>
<evidence type="ECO:0000256" key="2">
    <source>
        <dbReference type="ARBA" id="ARBA00022771"/>
    </source>
</evidence>
<keyword evidence="2 4" id="KW-0863">Zinc-finger</keyword>
<dbReference type="AlphaFoldDB" id="A0AAW1XYS4"/>
<dbReference type="Pfam" id="PF13639">
    <property type="entry name" value="zf-RING_2"/>
    <property type="match status" value="1"/>
</dbReference>
<dbReference type="GO" id="GO:0008270">
    <property type="term" value="F:zinc ion binding"/>
    <property type="evidence" value="ECO:0007669"/>
    <property type="project" value="UniProtKB-KW"/>
</dbReference>
<evidence type="ECO:0000256" key="1">
    <source>
        <dbReference type="ARBA" id="ARBA00022723"/>
    </source>
</evidence>
<protein>
    <recommendedName>
        <fullName evidence="6">RING-type domain-containing protein</fullName>
    </recommendedName>
</protein>
<dbReference type="InterPro" id="IPR001841">
    <property type="entry name" value="Znf_RING"/>
</dbReference>
<organism evidence="7 8">
    <name type="scientific">Rubus argutus</name>
    <name type="common">Southern blackberry</name>
    <dbReference type="NCBI Taxonomy" id="59490"/>
    <lineage>
        <taxon>Eukaryota</taxon>
        <taxon>Viridiplantae</taxon>
        <taxon>Streptophyta</taxon>
        <taxon>Embryophyta</taxon>
        <taxon>Tracheophyta</taxon>
        <taxon>Spermatophyta</taxon>
        <taxon>Magnoliopsida</taxon>
        <taxon>eudicotyledons</taxon>
        <taxon>Gunneridae</taxon>
        <taxon>Pentapetalae</taxon>
        <taxon>rosids</taxon>
        <taxon>fabids</taxon>
        <taxon>Rosales</taxon>
        <taxon>Rosaceae</taxon>
        <taxon>Rosoideae</taxon>
        <taxon>Rosoideae incertae sedis</taxon>
        <taxon>Rubus</taxon>
    </lineage>
</organism>
<reference evidence="7 8" key="1">
    <citation type="journal article" date="2023" name="G3 (Bethesda)">
        <title>A chromosome-length genome assembly and annotation of blackberry (Rubus argutus, cv. 'Hillquist').</title>
        <authorList>
            <person name="Bruna T."/>
            <person name="Aryal R."/>
            <person name="Dudchenko O."/>
            <person name="Sargent D.J."/>
            <person name="Mead D."/>
            <person name="Buti M."/>
            <person name="Cavallini A."/>
            <person name="Hytonen T."/>
            <person name="Andres J."/>
            <person name="Pham M."/>
            <person name="Weisz D."/>
            <person name="Mascagni F."/>
            <person name="Usai G."/>
            <person name="Natali L."/>
            <person name="Bassil N."/>
            <person name="Fernandez G.E."/>
            <person name="Lomsadze A."/>
            <person name="Armour M."/>
            <person name="Olukolu B."/>
            <person name="Poorten T."/>
            <person name="Britton C."/>
            <person name="Davik J."/>
            <person name="Ashrafi H."/>
            <person name="Aiden E.L."/>
            <person name="Borodovsky M."/>
            <person name="Worthington M."/>
        </authorList>
    </citation>
    <scope>NUCLEOTIDE SEQUENCE [LARGE SCALE GENOMIC DNA]</scope>
    <source>
        <strain evidence="7">PI 553951</strain>
    </source>
</reference>
<dbReference type="GO" id="GO:0005634">
    <property type="term" value="C:nucleus"/>
    <property type="evidence" value="ECO:0007669"/>
    <property type="project" value="TreeGrafter"/>
</dbReference>
<dbReference type="GO" id="GO:0061630">
    <property type="term" value="F:ubiquitin protein ligase activity"/>
    <property type="evidence" value="ECO:0007669"/>
    <property type="project" value="TreeGrafter"/>
</dbReference>
<dbReference type="EMBL" id="JBEDUW010000002">
    <property type="protein sequence ID" value="KAK9941930.1"/>
    <property type="molecule type" value="Genomic_DNA"/>
</dbReference>
<keyword evidence="1" id="KW-0479">Metal-binding</keyword>
<evidence type="ECO:0000256" key="3">
    <source>
        <dbReference type="ARBA" id="ARBA00022833"/>
    </source>
</evidence>
<evidence type="ECO:0000256" key="4">
    <source>
        <dbReference type="PROSITE-ProRule" id="PRU00175"/>
    </source>
</evidence>
<dbReference type="PANTHER" id="PTHR45931:SF3">
    <property type="entry name" value="RING ZINC FINGER-CONTAINING PROTEIN"/>
    <property type="match status" value="1"/>
</dbReference>
<keyword evidence="3" id="KW-0862">Zinc</keyword>